<protein>
    <submittedName>
        <fullName evidence="7">Aldehyde dehydrogenase family protein</fullName>
    </submittedName>
</protein>
<dbReference type="AlphaFoldDB" id="A0A3R7HZM5"/>
<reference evidence="7 8" key="1">
    <citation type="journal article" date="2014" name="Genome Announc.">
        <title>Draft Genome Sequence of Streptomyces fradiae ATCC 19609, a Strain Highly Sensitive to Antibiotics.</title>
        <authorList>
            <person name="Bekker O.B."/>
            <person name="Klimina K.M."/>
            <person name="Vatlin A.A."/>
            <person name="Zakharevich N.V."/>
            <person name="Kasianov A.S."/>
            <person name="Danilenko V.N."/>
        </authorList>
    </citation>
    <scope>NUCLEOTIDE SEQUENCE [LARGE SCALE GENOMIC DNA]</scope>
    <source>
        <strain evidence="7 8">ATCC 19609</strain>
    </source>
</reference>
<comment type="similarity">
    <text evidence="1 4">Belongs to the aldehyde dehydrogenase family.</text>
</comment>
<dbReference type="Gene3D" id="3.40.309.10">
    <property type="entry name" value="Aldehyde Dehydrogenase, Chain A, domain 2"/>
    <property type="match status" value="1"/>
</dbReference>
<dbReference type="InterPro" id="IPR016163">
    <property type="entry name" value="Ald_DH_C"/>
</dbReference>
<dbReference type="EMBL" id="JNAD02000009">
    <property type="protein sequence ID" value="RKM94016.1"/>
    <property type="molecule type" value="Genomic_DNA"/>
</dbReference>
<keyword evidence="8" id="KW-1185">Reference proteome</keyword>
<feature type="domain" description="Aldehyde dehydrogenase" evidence="6">
    <location>
        <begin position="67"/>
        <end position="511"/>
    </location>
</feature>
<dbReference type="PROSITE" id="PS00687">
    <property type="entry name" value="ALDEHYDE_DEHYDR_GLU"/>
    <property type="match status" value="1"/>
</dbReference>
<proteinExistence type="inferred from homology"/>
<evidence type="ECO:0000256" key="3">
    <source>
        <dbReference type="PROSITE-ProRule" id="PRU10007"/>
    </source>
</evidence>
<dbReference type="SUPFAM" id="SSF53720">
    <property type="entry name" value="ALDH-like"/>
    <property type="match status" value="1"/>
</dbReference>
<dbReference type="InterPro" id="IPR015590">
    <property type="entry name" value="Aldehyde_DH_dom"/>
</dbReference>
<organism evidence="7 8">
    <name type="scientific">Streptomyces xinghaiensis</name>
    <dbReference type="NCBI Taxonomy" id="1038928"/>
    <lineage>
        <taxon>Bacteria</taxon>
        <taxon>Bacillati</taxon>
        <taxon>Actinomycetota</taxon>
        <taxon>Actinomycetes</taxon>
        <taxon>Kitasatosporales</taxon>
        <taxon>Streptomycetaceae</taxon>
        <taxon>Streptomyces</taxon>
    </lineage>
</organism>
<evidence type="ECO:0000259" key="6">
    <source>
        <dbReference type="Pfam" id="PF00171"/>
    </source>
</evidence>
<comment type="caution">
    <text evidence="7">The sequence shown here is derived from an EMBL/GenBank/DDBJ whole genome shotgun (WGS) entry which is preliminary data.</text>
</comment>
<feature type="compositionally biased region" description="Low complexity" evidence="5">
    <location>
        <begin position="1"/>
        <end position="14"/>
    </location>
</feature>
<dbReference type="InterPro" id="IPR016161">
    <property type="entry name" value="Ald_DH/histidinol_DH"/>
</dbReference>
<dbReference type="InterPro" id="IPR016162">
    <property type="entry name" value="Ald_DH_N"/>
</dbReference>
<dbReference type="Gene3D" id="3.40.605.10">
    <property type="entry name" value="Aldehyde Dehydrogenase, Chain A, domain 1"/>
    <property type="match status" value="1"/>
</dbReference>
<sequence length="512" mass="54731">MTDPRTQDTPQDTPQHPEDTHPVNRQGKQPAQQAPRGAFAYAPAPESRSVVAIAPSYGHFIDGEFREAAGGKVFTTVSPSTEEVLSEVALGGPEDVDAAVAAARRAFGPWSALPGAERAKYLFRIARIIQERSRELAVLESLDNGKPIRESRDTDLPLAAAHFFYYAGWADKLAYAGYGADPKPLGVAGQVIPWNFPLLMLAWKIAPALATGNTVVLKPAETTPLSALFFADICRQAGLPRGVVNIVTGDGTAGGALVAHPDVRKVAFTGSTGVGKAIARTVAGTDKKLTLELGGKAANIVYDDAPVDQAVEGIVNGIFFNQGHVCCAGSRLLVQESVAEEVLDALKRRMATLRVGDPLDKNTDVGAINSPEQLDRIRALADAGEREGAERWSPSCELPASGYWFAPTLFTGVTQAHRIAREEIFGPVLSVLTFRTPAEAVEKANNTPYGLSAGIWTEKGSRILWTAEKLRAGVVWANTFNKFDPASPFGGYKESGYGREGGRHGLEAYLDV</sequence>
<feature type="active site" evidence="3">
    <location>
        <position position="292"/>
    </location>
</feature>
<evidence type="ECO:0000313" key="8">
    <source>
        <dbReference type="Proteomes" id="UP000028058"/>
    </source>
</evidence>
<dbReference type="OrthoDB" id="6882680at2"/>
<dbReference type="FunFam" id="3.40.309.10:FF:000012">
    <property type="entry name" value="Betaine aldehyde dehydrogenase"/>
    <property type="match status" value="1"/>
</dbReference>
<name>A0A3R7HZM5_9ACTN</name>
<dbReference type="Proteomes" id="UP000028058">
    <property type="component" value="Unassembled WGS sequence"/>
</dbReference>
<dbReference type="RefSeq" id="WP_078649709.1">
    <property type="nucleotide sequence ID" value="NZ_CP134822.1"/>
</dbReference>
<dbReference type="InterPro" id="IPR029510">
    <property type="entry name" value="Ald_DH_CS_GLU"/>
</dbReference>
<gene>
    <name evidence="7" type="ORF">SFRA_019615</name>
</gene>
<keyword evidence="2 4" id="KW-0560">Oxidoreductase</keyword>
<feature type="region of interest" description="Disordered" evidence="5">
    <location>
        <begin position="1"/>
        <end position="40"/>
    </location>
</feature>
<accession>A0A3R7HZM5</accession>
<evidence type="ECO:0000313" key="7">
    <source>
        <dbReference type="EMBL" id="RKM94016.1"/>
    </source>
</evidence>
<evidence type="ECO:0000256" key="5">
    <source>
        <dbReference type="SAM" id="MobiDB-lite"/>
    </source>
</evidence>
<dbReference type="Pfam" id="PF00171">
    <property type="entry name" value="Aldedh"/>
    <property type="match status" value="1"/>
</dbReference>
<evidence type="ECO:0000256" key="2">
    <source>
        <dbReference type="ARBA" id="ARBA00023002"/>
    </source>
</evidence>
<dbReference type="FunFam" id="3.40.605.10:FF:000007">
    <property type="entry name" value="NAD/NADP-dependent betaine aldehyde dehydrogenase"/>
    <property type="match status" value="1"/>
</dbReference>
<evidence type="ECO:0000256" key="4">
    <source>
        <dbReference type="RuleBase" id="RU003345"/>
    </source>
</evidence>
<evidence type="ECO:0000256" key="1">
    <source>
        <dbReference type="ARBA" id="ARBA00009986"/>
    </source>
</evidence>
<dbReference type="PANTHER" id="PTHR11699">
    <property type="entry name" value="ALDEHYDE DEHYDROGENASE-RELATED"/>
    <property type="match status" value="1"/>
</dbReference>
<dbReference type="GO" id="GO:0016620">
    <property type="term" value="F:oxidoreductase activity, acting on the aldehyde or oxo group of donors, NAD or NADP as acceptor"/>
    <property type="evidence" value="ECO:0007669"/>
    <property type="project" value="InterPro"/>
</dbReference>